<organism evidence="7 8">
    <name type="scientific">Heterodera schachtii</name>
    <name type="common">Sugarbeet cyst nematode worm</name>
    <name type="synonym">Tylenchus schachtii</name>
    <dbReference type="NCBI Taxonomy" id="97005"/>
    <lineage>
        <taxon>Eukaryota</taxon>
        <taxon>Metazoa</taxon>
        <taxon>Ecdysozoa</taxon>
        <taxon>Nematoda</taxon>
        <taxon>Chromadorea</taxon>
        <taxon>Rhabditida</taxon>
        <taxon>Tylenchina</taxon>
        <taxon>Tylenchomorpha</taxon>
        <taxon>Tylenchoidea</taxon>
        <taxon>Heteroderidae</taxon>
        <taxon>Heteroderinae</taxon>
        <taxon>Heterodera</taxon>
    </lineage>
</organism>
<evidence type="ECO:0000256" key="5">
    <source>
        <dbReference type="SAM" id="Phobius"/>
    </source>
</evidence>
<evidence type="ECO:0000313" key="8">
    <source>
        <dbReference type="Proteomes" id="UP001620645"/>
    </source>
</evidence>
<evidence type="ECO:0000256" key="3">
    <source>
        <dbReference type="ARBA" id="ARBA00022989"/>
    </source>
</evidence>
<dbReference type="PANTHER" id="PTHR23360">
    <property type="entry name" value="G-PROTEIN COUPLED RECEPTORS FAMILY 1 PROFILE DOMAIN-CONTAINING PROTEIN-RELATED"/>
    <property type="match status" value="1"/>
</dbReference>
<evidence type="ECO:0000313" key="7">
    <source>
        <dbReference type="EMBL" id="KAL3096290.1"/>
    </source>
</evidence>
<feature type="transmembrane region" description="Helical" evidence="5">
    <location>
        <begin position="6"/>
        <end position="23"/>
    </location>
</feature>
<evidence type="ECO:0000256" key="2">
    <source>
        <dbReference type="ARBA" id="ARBA00022692"/>
    </source>
</evidence>
<keyword evidence="4 5" id="KW-0472">Membrane</keyword>
<dbReference type="InterPro" id="IPR047130">
    <property type="entry name" value="7TM_GPCR_Srsx_nematod"/>
</dbReference>
<dbReference type="Proteomes" id="UP001620645">
    <property type="component" value="Unassembled WGS sequence"/>
</dbReference>
<feature type="transmembrane region" description="Helical" evidence="5">
    <location>
        <begin position="120"/>
        <end position="138"/>
    </location>
</feature>
<reference evidence="7 8" key="1">
    <citation type="submission" date="2024-10" db="EMBL/GenBank/DDBJ databases">
        <authorList>
            <person name="Kim D."/>
        </authorList>
    </citation>
    <scope>NUCLEOTIDE SEQUENCE [LARGE SCALE GENOMIC DNA]</scope>
    <source>
        <strain evidence="7">Taebaek</strain>
    </source>
</reference>
<sequence length="224" mass="26065">MAQFTMVAIAIDRLIAVAFPLWFKQRANNRYLAIVISFIFGYGFYDLILRFIDYSYTKEIMVSCATNEMVQSFIGKIIKINGLVLSGLLMSAYSLCWFMVFKLPTVSQYVEEWNRKLIKALCFIIALNLIGVFVRISVELLFQAFAIVDVFIRTPYSIVSSFFTITVYSTDGPLLYIVSTEYRTRLNQQFPWLTKIFGPNERNIIQVTPSSMHLQQQQRRERSF</sequence>
<dbReference type="Gene3D" id="1.20.1070.10">
    <property type="entry name" value="Rhodopsin 7-helix transmembrane proteins"/>
    <property type="match status" value="1"/>
</dbReference>
<evidence type="ECO:0000256" key="4">
    <source>
        <dbReference type="ARBA" id="ARBA00023136"/>
    </source>
</evidence>
<comment type="caution">
    <text evidence="7">The sequence shown here is derived from an EMBL/GenBank/DDBJ whole genome shotgun (WGS) entry which is preliminary data.</text>
</comment>
<keyword evidence="8" id="KW-1185">Reference proteome</keyword>
<dbReference type="PANTHER" id="PTHR23360:SF5">
    <property type="entry name" value="G-PROTEIN COUPLED RECEPTORS FAMILY 1 PROFILE DOMAIN-CONTAINING PROTEIN"/>
    <property type="match status" value="1"/>
</dbReference>
<accession>A0ABD2K065</accession>
<dbReference type="PROSITE" id="PS50262">
    <property type="entry name" value="G_PROTEIN_RECEP_F1_2"/>
    <property type="match status" value="1"/>
</dbReference>
<evidence type="ECO:0000256" key="1">
    <source>
        <dbReference type="ARBA" id="ARBA00004370"/>
    </source>
</evidence>
<dbReference type="InterPro" id="IPR017452">
    <property type="entry name" value="GPCR_Rhodpsn_7TM"/>
</dbReference>
<dbReference type="Pfam" id="PF10320">
    <property type="entry name" value="7TM_GPCR_Srsx"/>
    <property type="match status" value="1"/>
</dbReference>
<gene>
    <name evidence="7" type="ORF">niasHS_004928</name>
</gene>
<feature type="domain" description="G-protein coupled receptors family 1 profile" evidence="6">
    <location>
        <begin position="1"/>
        <end position="176"/>
    </location>
</feature>
<comment type="subcellular location">
    <subcellularLocation>
        <location evidence="1">Membrane</location>
    </subcellularLocation>
</comment>
<feature type="transmembrane region" description="Helical" evidence="5">
    <location>
        <begin position="30"/>
        <end position="52"/>
    </location>
</feature>
<dbReference type="AlphaFoldDB" id="A0ABD2K065"/>
<dbReference type="SUPFAM" id="SSF81321">
    <property type="entry name" value="Family A G protein-coupled receptor-like"/>
    <property type="match status" value="1"/>
</dbReference>
<protein>
    <recommendedName>
        <fullName evidence="6">G-protein coupled receptors family 1 profile domain-containing protein</fullName>
    </recommendedName>
</protein>
<proteinExistence type="predicted"/>
<dbReference type="InterPro" id="IPR019424">
    <property type="entry name" value="7TM_GPCR_Srsx"/>
</dbReference>
<name>A0ABD2K065_HETSC</name>
<keyword evidence="3 5" id="KW-1133">Transmembrane helix</keyword>
<evidence type="ECO:0000259" key="6">
    <source>
        <dbReference type="PROSITE" id="PS50262"/>
    </source>
</evidence>
<dbReference type="EMBL" id="JBICCN010000073">
    <property type="protein sequence ID" value="KAL3096290.1"/>
    <property type="molecule type" value="Genomic_DNA"/>
</dbReference>
<dbReference type="GO" id="GO:0016020">
    <property type="term" value="C:membrane"/>
    <property type="evidence" value="ECO:0007669"/>
    <property type="project" value="UniProtKB-SubCell"/>
</dbReference>
<feature type="transmembrane region" description="Helical" evidence="5">
    <location>
        <begin position="77"/>
        <end position="100"/>
    </location>
</feature>
<keyword evidence="2 5" id="KW-0812">Transmembrane</keyword>
<feature type="transmembrane region" description="Helical" evidence="5">
    <location>
        <begin position="158"/>
        <end position="178"/>
    </location>
</feature>